<dbReference type="RefSeq" id="WP_095522953.1">
    <property type="nucleotide sequence ID" value="NZ_MDUX01000001.1"/>
</dbReference>
<reference evidence="2 3" key="2">
    <citation type="submission" date="2017-07" db="EMBL/GenBank/DDBJ databases">
        <title>Candidatus Dactylopiibacterium carminicum, a nitrogen-fixing symbiont of the cochineal insect Dactylopius coccus and Dactylopius opuntiae (Hemiptera: Coccoidea: Dactylopiidae).</title>
        <authorList>
            <person name="Vera A."/>
        </authorList>
    </citation>
    <scope>NUCLEOTIDE SEQUENCE [LARGE SCALE GENOMIC DNA]</scope>
    <source>
        <strain evidence="2 3">NFDCM</strain>
    </source>
</reference>
<dbReference type="EMBL" id="NMRN01000001">
    <property type="protein sequence ID" value="PAS95343.1"/>
    <property type="molecule type" value="Genomic_DNA"/>
</dbReference>
<organism evidence="2 3">
    <name type="scientific">Candidatus Dactylopiibacterium carminicum</name>
    <dbReference type="NCBI Taxonomy" id="857335"/>
    <lineage>
        <taxon>Bacteria</taxon>
        <taxon>Pseudomonadati</taxon>
        <taxon>Pseudomonadota</taxon>
        <taxon>Betaproteobacteria</taxon>
        <taxon>Rhodocyclales</taxon>
        <taxon>Rhodocyclaceae</taxon>
        <taxon>Candidatus Dactylopiibacterium</taxon>
    </lineage>
</organism>
<dbReference type="Pfam" id="PF12279">
    <property type="entry name" value="DUF3619"/>
    <property type="match status" value="1"/>
</dbReference>
<comment type="caution">
    <text evidence="2">The sequence shown here is derived from an EMBL/GenBank/DDBJ whole genome shotgun (WGS) entry which is preliminary data.</text>
</comment>
<reference evidence="1 4" key="1">
    <citation type="submission" date="2016-08" db="EMBL/GenBank/DDBJ databases">
        <title>Candidatus Dactylopiibacterium carminicum genome sequence.</title>
        <authorList>
            <person name="Ramirez-Puebla S.T."/>
            <person name="Ormeno-Orrillo E."/>
            <person name="Vera-Ponce De Leon A."/>
            <person name="Luis L."/>
            <person name="Sanchez-Flores A."/>
            <person name="Monica R."/>
            <person name="Martinez-Romero E."/>
        </authorList>
    </citation>
    <scope>NUCLEOTIDE SEQUENCE [LARGE SCALE GENOMIC DNA]</scope>
    <source>
        <strain evidence="1">END1</strain>
    </source>
</reference>
<dbReference type="AlphaFoldDB" id="A0A272EZ08"/>
<dbReference type="InterPro" id="IPR022064">
    <property type="entry name" value="DUF3619"/>
</dbReference>
<dbReference type="OrthoDB" id="8562153at2"/>
<protein>
    <submittedName>
        <fullName evidence="1">DUF3619 domain-containing protein</fullName>
    </submittedName>
</protein>
<dbReference type="Proteomes" id="UP000623509">
    <property type="component" value="Unassembled WGS sequence"/>
</dbReference>
<dbReference type="Proteomes" id="UP000216107">
    <property type="component" value="Unassembled WGS sequence"/>
</dbReference>
<evidence type="ECO:0000313" key="2">
    <source>
        <dbReference type="EMBL" id="PAS95343.1"/>
    </source>
</evidence>
<dbReference type="EMBL" id="MDUX01000001">
    <property type="protein sequence ID" value="KAF7600844.1"/>
    <property type="molecule type" value="Genomic_DNA"/>
</dbReference>
<evidence type="ECO:0000313" key="3">
    <source>
        <dbReference type="Proteomes" id="UP000216107"/>
    </source>
</evidence>
<evidence type="ECO:0000313" key="4">
    <source>
        <dbReference type="Proteomes" id="UP000623509"/>
    </source>
</evidence>
<accession>A0A272EZ08</accession>
<name>A0A272EZ08_9RHOO</name>
<keyword evidence="4" id="KW-1185">Reference proteome</keyword>
<proteinExistence type="predicted"/>
<evidence type="ECO:0000313" key="1">
    <source>
        <dbReference type="EMBL" id="KAF7600844.1"/>
    </source>
</evidence>
<sequence length="130" mass="13936">MNMPETNEQALGQLVRHHLNTGNATLSGDTTERLFAARQTALARHAALGAELATVSAGRHVLVWCADQARPVLFALGLVAALAVSNLWLAPQQPASDLEAIDTALLTDELPLDAYLDSGFRAWLAESSQY</sequence>
<gene>
    <name evidence="1" type="ORF">BGI27_00380</name>
    <name evidence="2" type="ORF">CGU29_00415</name>
</gene>